<dbReference type="Gene3D" id="1.10.10.10">
    <property type="entry name" value="Winged helix-like DNA-binding domain superfamily/Winged helix DNA-binding domain"/>
    <property type="match status" value="1"/>
</dbReference>
<dbReference type="Pfam" id="PF08281">
    <property type="entry name" value="Sigma70_r4_2"/>
    <property type="match status" value="1"/>
</dbReference>
<evidence type="ECO:0000256" key="1">
    <source>
        <dbReference type="ARBA" id="ARBA00010641"/>
    </source>
</evidence>
<dbReference type="PANTHER" id="PTHR43133">
    <property type="entry name" value="RNA POLYMERASE ECF-TYPE SIGMA FACTO"/>
    <property type="match status" value="1"/>
</dbReference>
<evidence type="ECO:0000313" key="7">
    <source>
        <dbReference type="EMBL" id="SDN97481.1"/>
    </source>
</evidence>
<dbReference type="OrthoDB" id="9784272at2"/>
<proteinExistence type="inferred from homology"/>
<evidence type="ECO:0000259" key="5">
    <source>
        <dbReference type="Pfam" id="PF04542"/>
    </source>
</evidence>
<dbReference type="EMBL" id="FNII01000010">
    <property type="protein sequence ID" value="SDN97481.1"/>
    <property type="molecule type" value="Genomic_DNA"/>
</dbReference>
<evidence type="ECO:0000259" key="6">
    <source>
        <dbReference type="Pfam" id="PF08281"/>
    </source>
</evidence>
<keyword evidence="8" id="KW-1185">Reference proteome</keyword>
<dbReference type="GO" id="GO:0016987">
    <property type="term" value="F:sigma factor activity"/>
    <property type="evidence" value="ECO:0007669"/>
    <property type="project" value="UniProtKB-KW"/>
</dbReference>
<gene>
    <name evidence="7" type="ORF">SAMN04487951_110133</name>
</gene>
<dbReference type="RefSeq" id="WP_089707030.1">
    <property type="nucleotide sequence ID" value="NZ_FNII01000010.1"/>
</dbReference>
<dbReference type="PANTHER" id="PTHR43133:SF62">
    <property type="entry name" value="RNA POLYMERASE SIGMA FACTOR SIGZ"/>
    <property type="match status" value="1"/>
</dbReference>
<sequence>MQDATQRQQYLIEQLNGCAQGDRHAFERLYRISSAHLYAQLLRIVRDESAAQDCLQSVYIRIWHAADQYDATRAKPMTWLSTLARNIGIDWLRRQKPQDTTTDEPLLATLLGTDDPEDDSINHQQNDKLNDCLDTLSRRQRQLMEMAYFQGMTHSELAHSLSQPLGSVKSWIRRGLERLKTCLTNGI</sequence>
<dbReference type="SUPFAM" id="SSF88946">
    <property type="entry name" value="Sigma2 domain of RNA polymerase sigma factors"/>
    <property type="match status" value="1"/>
</dbReference>
<dbReference type="GO" id="GO:0003677">
    <property type="term" value="F:DNA binding"/>
    <property type="evidence" value="ECO:0007669"/>
    <property type="project" value="InterPro"/>
</dbReference>
<organism evidence="7 8">
    <name type="scientific">Vreelandella arcis</name>
    <dbReference type="NCBI Taxonomy" id="416873"/>
    <lineage>
        <taxon>Bacteria</taxon>
        <taxon>Pseudomonadati</taxon>
        <taxon>Pseudomonadota</taxon>
        <taxon>Gammaproteobacteria</taxon>
        <taxon>Oceanospirillales</taxon>
        <taxon>Halomonadaceae</taxon>
        <taxon>Vreelandella</taxon>
    </lineage>
</organism>
<feature type="domain" description="RNA polymerase sigma factor 70 region 4 type 2" evidence="6">
    <location>
        <begin position="128"/>
        <end position="179"/>
    </location>
</feature>
<dbReference type="InterPro" id="IPR013325">
    <property type="entry name" value="RNA_pol_sigma_r2"/>
</dbReference>
<dbReference type="Gene3D" id="1.10.1740.10">
    <property type="match status" value="1"/>
</dbReference>
<dbReference type="SUPFAM" id="SSF88659">
    <property type="entry name" value="Sigma3 and sigma4 domains of RNA polymerase sigma factors"/>
    <property type="match status" value="1"/>
</dbReference>
<keyword evidence="2" id="KW-0805">Transcription regulation</keyword>
<dbReference type="STRING" id="416873.SAMN04487951_110133"/>
<evidence type="ECO:0000256" key="4">
    <source>
        <dbReference type="ARBA" id="ARBA00023163"/>
    </source>
</evidence>
<dbReference type="InterPro" id="IPR014284">
    <property type="entry name" value="RNA_pol_sigma-70_dom"/>
</dbReference>
<evidence type="ECO:0000256" key="3">
    <source>
        <dbReference type="ARBA" id="ARBA00023082"/>
    </source>
</evidence>
<name>A0A1H0FSF8_9GAMM</name>
<accession>A0A1H0FSF8</accession>
<comment type="similarity">
    <text evidence="1">Belongs to the sigma-70 factor family. ECF subfamily.</text>
</comment>
<dbReference type="InterPro" id="IPR036388">
    <property type="entry name" value="WH-like_DNA-bd_sf"/>
</dbReference>
<dbReference type="InterPro" id="IPR039425">
    <property type="entry name" value="RNA_pol_sigma-70-like"/>
</dbReference>
<dbReference type="NCBIfam" id="TIGR02937">
    <property type="entry name" value="sigma70-ECF"/>
    <property type="match status" value="1"/>
</dbReference>
<evidence type="ECO:0000313" key="8">
    <source>
        <dbReference type="Proteomes" id="UP000199677"/>
    </source>
</evidence>
<dbReference type="AlphaFoldDB" id="A0A1H0FSF8"/>
<evidence type="ECO:0000256" key="2">
    <source>
        <dbReference type="ARBA" id="ARBA00023015"/>
    </source>
</evidence>
<keyword evidence="3" id="KW-0731">Sigma factor</keyword>
<feature type="domain" description="RNA polymerase sigma-70 region 2" evidence="5">
    <location>
        <begin position="34"/>
        <end position="96"/>
    </location>
</feature>
<dbReference type="InterPro" id="IPR013324">
    <property type="entry name" value="RNA_pol_sigma_r3/r4-like"/>
</dbReference>
<reference evidence="8" key="1">
    <citation type="submission" date="2016-10" db="EMBL/GenBank/DDBJ databases">
        <authorList>
            <person name="Varghese N."/>
            <person name="Submissions S."/>
        </authorList>
    </citation>
    <scope>NUCLEOTIDE SEQUENCE [LARGE SCALE GENOMIC DNA]</scope>
    <source>
        <strain evidence="8">CGMCC 1.6494</strain>
    </source>
</reference>
<dbReference type="GO" id="GO:0006352">
    <property type="term" value="P:DNA-templated transcription initiation"/>
    <property type="evidence" value="ECO:0007669"/>
    <property type="project" value="InterPro"/>
</dbReference>
<dbReference type="Pfam" id="PF04542">
    <property type="entry name" value="Sigma70_r2"/>
    <property type="match status" value="1"/>
</dbReference>
<dbReference type="InterPro" id="IPR007627">
    <property type="entry name" value="RNA_pol_sigma70_r2"/>
</dbReference>
<dbReference type="CDD" id="cd06171">
    <property type="entry name" value="Sigma70_r4"/>
    <property type="match status" value="1"/>
</dbReference>
<dbReference type="InterPro" id="IPR013249">
    <property type="entry name" value="RNA_pol_sigma70_r4_t2"/>
</dbReference>
<dbReference type="Proteomes" id="UP000199677">
    <property type="component" value="Unassembled WGS sequence"/>
</dbReference>
<keyword evidence="4" id="KW-0804">Transcription</keyword>
<protein>
    <submittedName>
        <fullName evidence="7">RNA polymerase sigma-70 factor, ECF subfamily</fullName>
    </submittedName>
</protein>